<organism evidence="2 4">
    <name type="scientific">Araneus ventricosus</name>
    <name type="common">Orbweaver spider</name>
    <name type="synonym">Epeira ventricosa</name>
    <dbReference type="NCBI Taxonomy" id="182803"/>
    <lineage>
        <taxon>Eukaryota</taxon>
        <taxon>Metazoa</taxon>
        <taxon>Ecdysozoa</taxon>
        <taxon>Arthropoda</taxon>
        <taxon>Chelicerata</taxon>
        <taxon>Arachnida</taxon>
        <taxon>Araneae</taxon>
        <taxon>Araneomorphae</taxon>
        <taxon>Entelegynae</taxon>
        <taxon>Araneoidea</taxon>
        <taxon>Araneidae</taxon>
        <taxon>Araneus</taxon>
    </lineage>
</organism>
<proteinExistence type="predicted"/>
<dbReference type="GO" id="GO:0035556">
    <property type="term" value="P:intracellular signal transduction"/>
    <property type="evidence" value="ECO:0007669"/>
    <property type="project" value="InterPro"/>
</dbReference>
<comment type="caution">
    <text evidence="2">The sequence shown here is derived from an EMBL/GenBank/DDBJ whole genome shotgun (WGS) entry which is preliminary data.</text>
</comment>
<dbReference type="Pfam" id="PF07525">
    <property type="entry name" value="SOCS_box"/>
    <property type="match status" value="1"/>
</dbReference>
<keyword evidence="4" id="KW-1185">Reference proteome</keyword>
<evidence type="ECO:0000313" key="4">
    <source>
        <dbReference type="Proteomes" id="UP000499080"/>
    </source>
</evidence>
<name>A0A4Y2SN75_ARAVE</name>
<dbReference type="AlphaFoldDB" id="A0A4Y2SN75"/>
<dbReference type="InterPro" id="IPR001496">
    <property type="entry name" value="SOCS_box"/>
</dbReference>
<dbReference type="Proteomes" id="UP000499080">
    <property type="component" value="Unassembled WGS sequence"/>
</dbReference>
<dbReference type="PROSITE" id="PS50225">
    <property type="entry name" value="SOCS"/>
    <property type="match status" value="1"/>
</dbReference>
<feature type="domain" description="SOCS box" evidence="1">
    <location>
        <begin position="372"/>
        <end position="418"/>
    </location>
</feature>
<dbReference type="InterPro" id="IPR036036">
    <property type="entry name" value="SOCS_box-like_dom_sf"/>
</dbReference>
<dbReference type="CDD" id="cd03716">
    <property type="entry name" value="SOCS_ASB_like"/>
    <property type="match status" value="1"/>
</dbReference>
<protein>
    <recommendedName>
        <fullName evidence="1">SOCS box domain-containing protein</fullName>
    </recommendedName>
</protein>
<gene>
    <name evidence="2" type="ORF">AVEN_18308_1</name>
    <name evidence="3" type="ORF">AVEN_186578_1</name>
</gene>
<dbReference type="SUPFAM" id="SSF158235">
    <property type="entry name" value="SOCS box-like"/>
    <property type="match status" value="1"/>
</dbReference>
<evidence type="ECO:0000313" key="2">
    <source>
        <dbReference type="EMBL" id="GBN89607.1"/>
    </source>
</evidence>
<sequence length="442" mass="51732">MTRFLDVVKYRRVALCSTKDIIECCFIVQDSLSYLNLELCISCVSHEFGYGTLSYHSGRQHDKGFVCTEEKCRKKFDRNRYLMYRLHLDIPKQRCISLKHGPSPEELVPGLEHFPVGKLLVCKDYYPYILSRFIEYIFEHTHIGYKLRVTKWLLRLEAVKEFEFGCLSAEVTNYFVDLLYPKFVNSELMKQFLRKCNLGDWIEGYERPEVLEGLLYLAHRCGRRRIEMVGAHDHALSNLCIFQQAFLNVRPLLKYRHAPSFCSSIYNRYLNLTLHYGKYLNLTKEVLLKPESFMGKQRYCLLLQIVLTYFTQASDPPGASEALRLLWSTYPDSYITLEEITSAFGEALDPELINHIYEFYSQSVGAVADVVQPRSLKHFCRLKIRKILWLNQNWLPEGIARTGLPNQLQAFLNLEKVAKYRVAIVRGKSALLQNEDLKHFLR</sequence>
<evidence type="ECO:0000259" key="1">
    <source>
        <dbReference type="PROSITE" id="PS50225"/>
    </source>
</evidence>
<dbReference type="SMART" id="SM00969">
    <property type="entry name" value="SOCS_box"/>
    <property type="match status" value="1"/>
</dbReference>
<accession>A0A4Y2SN75</accession>
<evidence type="ECO:0000313" key="3">
    <source>
        <dbReference type="EMBL" id="GBN89608.1"/>
    </source>
</evidence>
<dbReference type="EMBL" id="BGPR01022879">
    <property type="protein sequence ID" value="GBN89607.1"/>
    <property type="molecule type" value="Genomic_DNA"/>
</dbReference>
<reference evidence="2 4" key="1">
    <citation type="journal article" date="2019" name="Sci. Rep.">
        <title>Orb-weaving spider Araneus ventricosus genome elucidates the spidroin gene catalogue.</title>
        <authorList>
            <person name="Kono N."/>
            <person name="Nakamura H."/>
            <person name="Ohtoshi R."/>
            <person name="Moran D.A.P."/>
            <person name="Shinohara A."/>
            <person name="Yoshida Y."/>
            <person name="Fujiwara M."/>
            <person name="Mori M."/>
            <person name="Tomita M."/>
            <person name="Arakawa K."/>
        </authorList>
    </citation>
    <scope>NUCLEOTIDE SEQUENCE [LARGE SCALE GENOMIC DNA]</scope>
</reference>
<dbReference type="EMBL" id="BGPR01022880">
    <property type="protein sequence ID" value="GBN89608.1"/>
    <property type="molecule type" value="Genomic_DNA"/>
</dbReference>